<dbReference type="Proteomes" id="UP001055879">
    <property type="component" value="Linkage Group LG08"/>
</dbReference>
<keyword evidence="2" id="KW-1185">Reference proteome</keyword>
<evidence type="ECO:0000313" key="2">
    <source>
        <dbReference type="Proteomes" id="UP001055879"/>
    </source>
</evidence>
<organism evidence="1 2">
    <name type="scientific">Arctium lappa</name>
    <name type="common">Greater burdock</name>
    <name type="synonym">Lappa major</name>
    <dbReference type="NCBI Taxonomy" id="4217"/>
    <lineage>
        <taxon>Eukaryota</taxon>
        <taxon>Viridiplantae</taxon>
        <taxon>Streptophyta</taxon>
        <taxon>Embryophyta</taxon>
        <taxon>Tracheophyta</taxon>
        <taxon>Spermatophyta</taxon>
        <taxon>Magnoliopsida</taxon>
        <taxon>eudicotyledons</taxon>
        <taxon>Gunneridae</taxon>
        <taxon>Pentapetalae</taxon>
        <taxon>asterids</taxon>
        <taxon>campanulids</taxon>
        <taxon>Asterales</taxon>
        <taxon>Asteraceae</taxon>
        <taxon>Carduoideae</taxon>
        <taxon>Cardueae</taxon>
        <taxon>Arctiinae</taxon>
        <taxon>Arctium</taxon>
    </lineage>
</organism>
<name>A0ACB9ABP0_ARCLA</name>
<gene>
    <name evidence="1" type="ORF">L6452_25226</name>
</gene>
<comment type="caution">
    <text evidence="1">The sequence shown here is derived from an EMBL/GenBank/DDBJ whole genome shotgun (WGS) entry which is preliminary data.</text>
</comment>
<reference evidence="2" key="1">
    <citation type="journal article" date="2022" name="Mol. Ecol. Resour.">
        <title>The genomes of chicory, endive, great burdock and yacon provide insights into Asteraceae palaeo-polyploidization history and plant inulin production.</title>
        <authorList>
            <person name="Fan W."/>
            <person name="Wang S."/>
            <person name="Wang H."/>
            <person name="Wang A."/>
            <person name="Jiang F."/>
            <person name="Liu H."/>
            <person name="Zhao H."/>
            <person name="Xu D."/>
            <person name="Zhang Y."/>
        </authorList>
    </citation>
    <scope>NUCLEOTIDE SEQUENCE [LARGE SCALE GENOMIC DNA]</scope>
    <source>
        <strain evidence="2">cv. Niubang</strain>
    </source>
</reference>
<evidence type="ECO:0000313" key="1">
    <source>
        <dbReference type="EMBL" id="KAI3707049.1"/>
    </source>
</evidence>
<sequence>MRGLLAIIFLFVIPTFSITSATIPSIKLACILVPKWHIVIINNISEGVILHLKSRNDDLGNHTLPNNGSYDWEFCDTGQTVYSGEFRWGSKDQTLNLYDTHAWETCKNGKFFGTQHCYWLVRPEGFYIGKENTPFPNEGWHLEKSWP</sequence>
<accession>A0ACB9ABP0</accession>
<reference evidence="1 2" key="2">
    <citation type="journal article" date="2022" name="Mol. Ecol. Resour.">
        <title>The genomes of chicory, endive, great burdock and yacon provide insights into Asteraceae paleo-polyploidization history and plant inulin production.</title>
        <authorList>
            <person name="Fan W."/>
            <person name="Wang S."/>
            <person name="Wang H."/>
            <person name="Wang A."/>
            <person name="Jiang F."/>
            <person name="Liu H."/>
            <person name="Zhao H."/>
            <person name="Xu D."/>
            <person name="Zhang Y."/>
        </authorList>
    </citation>
    <scope>NUCLEOTIDE SEQUENCE [LARGE SCALE GENOMIC DNA]</scope>
    <source>
        <strain evidence="2">cv. Niubang</strain>
    </source>
</reference>
<protein>
    <submittedName>
        <fullName evidence="1">Uncharacterized protein</fullName>
    </submittedName>
</protein>
<dbReference type="EMBL" id="CM042054">
    <property type="protein sequence ID" value="KAI3707049.1"/>
    <property type="molecule type" value="Genomic_DNA"/>
</dbReference>
<proteinExistence type="predicted"/>